<evidence type="ECO:0000256" key="3">
    <source>
        <dbReference type="ARBA" id="ARBA00006739"/>
    </source>
</evidence>
<dbReference type="PANTHER" id="PTHR10859">
    <property type="entry name" value="GLYCOSYL TRANSFERASE"/>
    <property type="match status" value="1"/>
</dbReference>
<dbReference type="AlphaFoldDB" id="A0A914XGV7"/>
<keyword evidence="16" id="KW-1185">Reference proteome</keyword>
<dbReference type="Pfam" id="PF00535">
    <property type="entry name" value="Glycos_transf_2"/>
    <property type="match status" value="1"/>
</dbReference>
<comment type="pathway">
    <text evidence="2">Protein modification; protein glycosylation.</text>
</comment>
<sequence length="338" mass="38464">MLQSLLYYLPYCLVFIGFLIFCAFIGLFIVSWLTPWPSVSLEQLTQKYALYEPTGKGKSEDFPCTISQKDSAKATEPTRYLSVVVPAMNEQERLPAMLDDCLPYLEKRAKDDPQFTYEVIIVDDGSRDGTADVGFNYSLRYSADKVRVLKLPKNVGKGGAVRCGTLRSRGELVVFADADGATTFADVYKLEKELKSESGGVIDWTCPMVAVGSRSHLEKDSIAERSFFRTILMLGFHVLVRVFTVRTVQDTQCGFKMFTRSAAVKLFTNLHIERWAFDVELLFIAEKLHIPIFEVAVRWQEIDGSKITPIWSWLQMGRDLVLIWFRYLVGIWKIGRLA</sequence>
<proteinExistence type="inferred from homology"/>
<keyword evidence="6" id="KW-0808">Transferase</keyword>
<evidence type="ECO:0000256" key="2">
    <source>
        <dbReference type="ARBA" id="ARBA00004922"/>
    </source>
</evidence>
<accession>A0A914XGV7</accession>
<evidence type="ECO:0000256" key="9">
    <source>
        <dbReference type="ARBA" id="ARBA00022968"/>
    </source>
</evidence>
<evidence type="ECO:0000256" key="4">
    <source>
        <dbReference type="ARBA" id="ARBA00012583"/>
    </source>
</evidence>
<comment type="subcellular location">
    <subcellularLocation>
        <location evidence="1">Endoplasmic reticulum membrane</location>
        <topology evidence="1">Single-pass membrane protein</topology>
    </subcellularLocation>
</comment>
<dbReference type="WBParaSite" id="PSAMB.scaffold8253size6443.g31160.t1">
    <property type="protein sequence ID" value="PSAMB.scaffold8253size6443.g31160.t1"/>
    <property type="gene ID" value="PSAMB.scaffold8253size6443.g31160"/>
</dbReference>
<dbReference type="GO" id="GO:0004581">
    <property type="term" value="F:dolichyl-phosphate beta-glucosyltransferase activity"/>
    <property type="evidence" value="ECO:0007669"/>
    <property type="project" value="UniProtKB-EC"/>
</dbReference>
<evidence type="ECO:0000256" key="7">
    <source>
        <dbReference type="ARBA" id="ARBA00022692"/>
    </source>
</evidence>
<comment type="catalytic activity">
    <reaction evidence="12">
        <text>a di-trans,poly-cis-dolichyl phosphate + UDP-alpha-D-glucose = a di-trans,poly-cis-dolichyl beta-D-glucosyl phosphate + UDP</text>
        <dbReference type="Rhea" id="RHEA:15401"/>
        <dbReference type="Rhea" id="RHEA-COMP:19498"/>
        <dbReference type="Rhea" id="RHEA-COMP:19502"/>
        <dbReference type="ChEBI" id="CHEBI:57525"/>
        <dbReference type="ChEBI" id="CHEBI:57683"/>
        <dbReference type="ChEBI" id="CHEBI:58223"/>
        <dbReference type="ChEBI" id="CHEBI:58885"/>
        <dbReference type="EC" id="2.4.1.117"/>
    </reaction>
    <physiologicalReaction direction="left-to-right" evidence="12">
        <dbReference type="Rhea" id="RHEA:15402"/>
    </physiologicalReaction>
</comment>
<keyword evidence="5" id="KW-0328">Glycosyltransferase</keyword>
<dbReference type="PANTHER" id="PTHR10859:SF91">
    <property type="entry name" value="DOLICHYL-PHOSPHATE BETA-GLUCOSYLTRANSFERASE"/>
    <property type="match status" value="1"/>
</dbReference>
<dbReference type="Gene3D" id="3.90.550.10">
    <property type="entry name" value="Spore Coat Polysaccharide Biosynthesis Protein SpsA, Chain A"/>
    <property type="match status" value="1"/>
</dbReference>
<dbReference type="FunFam" id="3.90.550.10:FF:000068">
    <property type="entry name" value="ALG5, dolichyl-phosphate beta-glucosyltransferase"/>
    <property type="match status" value="1"/>
</dbReference>
<evidence type="ECO:0000256" key="10">
    <source>
        <dbReference type="ARBA" id="ARBA00022989"/>
    </source>
</evidence>
<protein>
    <recommendedName>
        <fullName evidence="13">Dolichyl-phosphate beta-glucosyltransferase</fullName>
        <ecNumber evidence="4">2.4.1.117</ecNumber>
    </recommendedName>
</protein>
<keyword evidence="7 14" id="KW-0812">Transmembrane</keyword>
<evidence type="ECO:0000256" key="12">
    <source>
        <dbReference type="ARBA" id="ARBA00045097"/>
    </source>
</evidence>
<dbReference type="InterPro" id="IPR035518">
    <property type="entry name" value="DPG_synthase"/>
</dbReference>
<evidence type="ECO:0000256" key="13">
    <source>
        <dbReference type="ARBA" id="ARBA00070518"/>
    </source>
</evidence>
<evidence type="ECO:0000256" key="5">
    <source>
        <dbReference type="ARBA" id="ARBA00022676"/>
    </source>
</evidence>
<keyword evidence="10 14" id="KW-1133">Transmembrane helix</keyword>
<keyword evidence="9" id="KW-0735">Signal-anchor</keyword>
<keyword evidence="8" id="KW-0256">Endoplasmic reticulum</keyword>
<dbReference type="EC" id="2.4.1.117" evidence="4"/>
<feature type="transmembrane region" description="Helical" evidence="14">
    <location>
        <begin position="7"/>
        <end position="33"/>
    </location>
</feature>
<evidence type="ECO:0000313" key="17">
    <source>
        <dbReference type="WBParaSite" id="PSAMB.scaffold8253size6443.g31160.t1"/>
    </source>
</evidence>
<organism evidence="16 17">
    <name type="scientific">Plectus sambesii</name>
    <dbReference type="NCBI Taxonomy" id="2011161"/>
    <lineage>
        <taxon>Eukaryota</taxon>
        <taxon>Metazoa</taxon>
        <taxon>Ecdysozoa</taxon>
        <taxon>Nematoda</taxon>
        <taxon>Chromadorea</taxon>
        <taxon>Plectida</taxon>
        <taxon>Plectina</taxon>
        <taxon>Plectoidea</taxon>
        <taxon>Plectidae</taxon>
        <taxon>Plectus</taxon>
    </lineage>
</organism>
<dbReference type="InterPro" id="IPR001173">
    <property type="entry name" value="Glyco_trans_2-like"/>
</dbReference>
<comment type="similarity">
    <text evidence="3">Belongs to the glycosyltransferase 2 family.</text>
</comment>
<dbReference type="InterPro" id="IPR029044">
    <property type="entry name" value="Nucleotide-diphossugar_trans"/>
</dbReference>
<dbReference type="CDD" id="cd04188">
    <property type="entry name" value="DPG_synthase"/>
    <property type="match status" value="1"/>
</dbReference>
<evidence type="ECO:0000256" key="14">
    <source>
        <dbReference type="SAM" id="Phobius"/>
    </source>
</evidence>
<keyword evidence="11 14" id="KW-0472">Membrane</keyword>
<dbReference type="GO" id="GO:0005789">
    <property type="term" value="C:endoplasmic reticulum membrane"/>
    <property type="evidence" value="ECO:0007669"/>
    <property type="project" value="UniProtKB-SubCell"/>
</dbReference>
<name>A0A914XGV7_9BILA</name>
<evidence type="ECO:0000256" key="1">
    <source>
        <dbReference type="ARBA" id="ARBA00004389"/>
    </source>
</evidence>
<reference evidence="17" key="1">
    <citation type="submission" date="2022-11" db="UniProtKB">
        <authorList>
            <consortium name="WormBaseParasite"/>
        </authorList>
    </citation>
    <scope>IDENTIFICATION</scope>
</reference>
<feature type="domain" description="Glycosyltransferase 2-like" evidence="15">
    <location>
        <begin position="82"/>
        <end position="205"/>
    </location>
</feature>
<evidence type="ECO:0000313" key="16">
    <source>
        <dbReference type="Proteomes" id="UP000887566"/>
    </source>
</evidence>
<dbReference type="GO" id="GO:0006487">
    <property type="term" value="P:protein N-linked glycosylation"/>
    <property type="evidence" value="ECO:0007669"/>
    <property type="project" value="TreeGrafter"/>
</dbReference>
<evidence type="ECO:0000259" key="15">
    <source>
        <dbReference type="Pfam" id="PF00535"/>
    </source>
</evidence>
<evidence type="ECO:0000256" key="11">
    <source>
        <dbReference type="ARBA" id="ARBA00023136"/>
    </source>
</evidence>
<dbReference type="SUPFAM" id="SSF53448">
    <property type="entry name" value="Nucleotide-diphospho-sugar transferases"/>
    <property type="match status" value="1"/>
</dbReference>
<dbReference type="Proteomes" id="UP000887566">
    <property type="component" value="Unplaced"/>
</dbReference>
<evidence type="ECO:0000256" key="6">
    <source>
        <dbReference type="ARBA" id="ARBA00022679"/>
    </source>
</evidence>
<evidence type="ECO:0000256" key="8">
    <source>
        <dbReference type="ARBA" id="ARBA00022824"/>
    </source>
</evidence>